<keyword evidence="2" id="KW-0813">Transport</keyword>
<dbReference type="InterPro" id="IPR046342">
    <property type="entry name" value="CBS_dom_sf"/>
</dbReference>
<dbReference type="GO" id="GO:0005254">
    <property type="term" value="F:chloride channel activity"/>
    <property type="evidence" value="ECO:0007669"/>
    <property type="project" value="UniProtKB-KW"/>
</dbReference>
<evidence type="ECO:0000256" key="4">
    <source>
        <dbReference type="ARBA" id="ARBA00022989"/>
    </source>
</evidence>
<dbReference type="OrthoDB" id="9767361at2"/>
<feature type="compositionally biased region" description="Low complexity" evidence="11">
    <location>
        <begin position="1"/>
        <end position="19"/>
    </location>
</feature>
<keyword evidence="7" id="KW-0869">Chloride channel</keyword>
<keyword evidence="3 12" id="KW-0812">Transmembrane</keyword>
<evidence type="ECO:0000256" key="5">
    <source>
        <dbReference type="ARBA" id="ARBA00023065"/>
    </source>
</evidence>
<dbReference type="SMART" id="SM00116">
    <property type="entry name" value="CBS"/>
    <property type="match status" value="2"/>
</dbReference>
<reference evidence="14 15" key="1">
    <citation type="submission" date="2019-09" db="EMBL/GenBank/DDBJ databases">
        <title>Draft genome sequences of 48 bacterial type strains from the CCUG.</title>
        <authorList>
            <person name="Tunovic T."/>
            <person name="Pineiro-Iglesias B."/>
            <person name="Unosson C."/>
            <person name="Inganas E."/>
            <person name="Ohlen M."/>
            <person name="Cardew S."/>
            <person name="Jensie-Markopoulos S."/>
            <person name="Salva-Serra F."/>
            <person name="Jaen-Luchoro D."/>
            <person name="Karlsson R."/>
            <person name="Svensson-Stadler L."/>
            <person name="Chun J."/>
            <person name="Moore E."/>
        </authorList>
    </citation>
    <scope>NUCLEOTIDE SEQUENCE [LARGE SCALE GENOMIC DNA]</scope>
    <source>
        <strain evidence="14 15">CCUG 30977</strain>
    </source>
</reference>
<organism evidence="14 15">
    <name type="scientific">Ideonella dechloratans</name>
    <dbReference type="NCBI Taxonomy" id="36863"/>
    <lineage>
        <taxon>Bacteria</taxon>
        <taxon>Pseudomonadati</taxon>
        <taxon>Pseudomonadota</taxon>
        <taxon>Betaproteobacteria</taxon>
        <taxon>Burkholderiales</taxon>
        <taxon>Sphaerotilaceae</taxon>
        <taxon>Ideonella</taxon>
    </lineage>
</organism>
<dbReference type="GO" id="GO:0005886">
    <property type="term" value="C:plasma membrane"/>
    <property type="evidence" value="ECO:0007669"/>
    <property type="project" value="TreeGrafter"/>
</dbReference>
<dbReference type="Pfam" id="PF00654">
    <property type="entry name" value="Voltage_CLC"/>
    <property type="match status" value="1"/>
</dbReference>
<dbReference type="PRINTS" id="PR00762">
    <property type="entry name" value="CLCHANNEL"/>
</dbReference>
<keyword evidence="4 12" id="KW-1133">Transmembrane helix</keyword>
<dbReference type="InterPro" id="IPR050368">
    <property type="entry name" value="ClC-type_chloride_channel"/>
</dbReference>
<feature type="region of interest" description="Disordered" evidence="11">
    <location>
        <begin position="1"/>
        <end position="25"/>
    </location>
</feature>
<feature type="transmembrane region" description="Helical" evidence="12">
    <location>
        <begin position="181"/>
        <end position="206"/>
    </location>
</feature>
<comment type="caution">
    <text evidence="14">The sequence shown here is derived from an EMBL/GenBank/DDBJ whole genome shotgun (WGS) entry which is preliminary data.</text>
</comment>
<evidence type="ECO:0000256" key="2">
    <source>
        <dbReference type="ARBA" id="ARBA00022448"/>
    </source>
</evidence>
<keyword evidence="15" id="KW-1185">Reference proteome</keyword>
<evidence type="ECO:0000259" key="13">
    <source>
        <dbReference type="PROSITE" id="PS51371"/>
    </source>
</evidence>
<gene>
    <name evidence="14" type="ORF">F7Q92_09965</name>
</gene>
<feature type="domain" description="CBS" evidence="13">
    <location>
        <begin position="463"/>
        <end position="520"/>
    </location>
</feature>
<proteinExistence type="predicted"/>
<evidence type="ECO:0000256" key="3">
    <source>
        <dbReference type="ARBA" id="ARBA00022692"/>
    </source>
</evidence>
<feature type="transmembrane region" description="Helical" evidence="12">
    <location>
        <begin position="386"/>
        <end position="411"/>
    </location>
</feature>
<keyword evidence="10" id="KW-0129">CBS domain</keyword>
<evidence type="ECO:0000256" key="1">
    <source>
        <dbReference type="ARBA" id="ARBA00004141"/>
    </source>
</evidence>
<dbReference type="PANTHER" id="PTHR43427">
    <property type="entry name" value="CHLORIDE CHANNEL PROTEIN CLC-E"/>
    <property type="match status" value="1"/>
</dbReference>
<dbReference type="EMBL" id="VZPB01000019">
    <property type="protein sequence ID" value="KAB0583049.1"/>
    <property type="molecule type" value="Genomic_DNA"/>
</dbReference>
<keyword evidence="8" id="KW-0868">Chloride</keyword>
<sequence>MPPWAGRTAAPARCPRATGLSVQSPDHPLQGTRQLIWQHPVVFAALIGVAGALLTIGFREAIHGVETLAYGRSDSLVSIARGLQGWQRVLPPVIGGVVAGLLLRWTQRWVREEHGGDYMEAIALGNGELDVRRSLLKALSSLATVASGGAIGREGPMVQLAALAGSLFGRWWALPVPRRRLYVACGAAAGVATAYNAPIAGALFIAEIVLNSLSLASLAPLIVSAFTANLVVRQLAGYAPTYHMPFSALNHDVEIMALLPLGLLAGAVAPLYLAVLDQAHVQFRRWHAPLWLKLGTGGLLVGLISLLSPEVWGNGYSVVNAILQDHWSMAALLAVLFWKVLAVSATTGSGAVGGIFTPTLFVGAVLGALFGDLLQQLWPGLVPVPVAVVIGMGAFLAACTHAPLMSILMLFEMTQNYNLMVPLMATCVLGYLVSHALRVRSIYAVTQEQIKPAAALTIAADLLHTEPPTVTLGQPMQVVEERFRQSRWQHVYVTDAAGRFLGAIPLQDFRLQRLPDGTAAAQPWPPQLLRADYPRVRLEAPAWEVLEVFSRHPGERLPVLDTQDRLIGYVVKSDLVLLCRDYLAQL</sequence>
<keyword evidence="9" id="KW-0407">Ion channel</keyword>
<feature type="domain" description="CBS" evidence="13">
    <location>
        <begin position="528"/>
        <end position="586"/>
    </location>
</feature>
<dbReference type="PANTHER" id="PTHR43427:SF6">
    <property type="entry name" value="CHLORIDE CHANNEL PROTEIN CLC-E"/>
    <property type="match status" value="1"/>
</dbReference>
<evidence type="ECO:0000256" key="11">
    <source>
        <dbReference type="SAM" id="MobiDB-lite"/>
    </source>
</evidence>
<keyword evidence="6 12" id="KW-0472">Membrane</keyword>
<dbReference type="GO" id="GO:0034707">
    <property type="term" value="C:chloride channel complex"/>
    <property type="evidence" value="ECO:0007669"/>
    <property type="project" value="UniProtKB-KW"/>
</dbReference>
<evidence type="ECO:0000256" key="7">
    <source>
        <dbReference type="ARBA" id="ARBA00023173"/>
    </source>
</evidence>
<dbReference type="InterPro" id="IPR001807">
    <property type="entry name" value="ClC"/>
</dbReference>
<dbReference type="InterPro" id="IPR014743">
    <property type="entry name" value="Cl-channel_core"/>
</dbReference>
<feature type="transmembrane region" description="Helical" evidence="12">
    <location>
        <begin position="417"/>
        <end position="437"/>
    </location>
</feature>
<feature type="transmembrane region" description="Helical" evidence="12">
    <location>
        <begin position="253"/>
        <end position="276"/>
    </location>
</feature>
<feature type="transmembrane region" description="Helical" evidence="12">
    <location>
        <begin position="327"/>
        <end position="345"/>
    </location>
</feature>
<evidence type="ECO:0000256" key="9">
    <source>
        <dbReference type="ARBA" id="ARBA00023303"/>
    </source>
</evidence>
<dbReference type="Gene3D" id="3.10.580.10">
    <property type="entry name" value="CBS-domain"/>
    <property type="match status" value="1"/>
</dbReference>
<evidence type="ECO:0000256" key="12">
    <source>
        <dbReference type="SAM" id="Phobius"/>
    </source>
</evidence>
<evidence type="ECO:0000313" key="15">
    <source>
        <dbReference type="Proteomes" id="UP000430120"/>
    </source>
</evidence>
<dbReference type="Proteomes" id="UP000430120">
    <property type="component" value="Unassembled WGS sequence"/>
</dbReference>
<evidence type="ECO:0000256" key="8">
    <source>
        <dbReference type="ARBA" id="ARBA00023214"/>
    </source>
</evidence>
<dbReference type="Gene3D" id="1.10.3080.10">
    <property type="entry name" value="Clc chloride channel"/>
    <property type="match status" value="1"/>
</dbReference>
<feature type="transmembrane region" description="Helical" evidence="12">
    <location>
        <begin position="351"/>
        <end position="374"/>
    </location>
</feature>
<evidence type="ECO:0000256" key="10">
    <source>
        <dbReference type="PROSITE-ProRule" id="PRU00703"/>
    </source>
</evidence>
<dbReference type="CDD" id="cd00400">
    <property type="entry name" value="Voltage_gated_ClC"/>
    <property type="match status" value="1"/>
</dbReference>
<dbReference type="SUPFAM" id="SSF54631">
    <property type="entry name" value="CBS-domain pair"/>
    <property type="match status" value="1"/>
</dbReference>
<feature type="transmembrane region" description="Helical" evidence="12">
    <location>
        <begin position="288"/>
        <end position="307"/>
    </location>
</feature>
<dbReference type="PROSITE" id="PS51371">
    <property type="entry name" value="CBS"/>
    <property type="match status" value="2"/>
</dbReference>
<dbReference type="CDD" id="cd02205">
    <property type="entry name" value="CBS_pair_SF"/>
    <property type="match status" value="1"/>
</dbReference>
<evidence type="ECO:0000313" key="14">
    <source>
        <dbReference type="EMBL" id="KAB0583049.1"/>
    </source>
</evidence>
<keyword evidence="5" id="KW-0406">Ion transport</keyword>
<evidence type="ECO:0000256" key="6">
    <source>
        <dbReference type="ARBA" id="ARBA00023136"/>
    </source>
</evidence>
<accession>A0A643FFW2</accession>
<protein>
    <submittedName>
        <fullName evidence="14">ClcB-like voltage-gated chloride channel protein</fullName>
    </submittedName>
</protein>
<dbReference type="AlphaFoldDB" id="A0A643FFW2"/>
<dbReference type="SUPFAM" id="SSF81340">
    <property type="entry name" value="Clc chloride channel"/>
    <property type="match status" value="1"/>
</dbReference>
<comment type="subcellular location">
    <subcellularLocation>
        <location evidence="1">Membrane</location>
        <topology evidence="1">Multi-pass membrane protein</topology>
    </subcellularLocation>
</comment>
<dbReference type="Pfam" id="PF00571">
    <property type="entry name" value="CBS"/>
    <property type="match status" value="2"/>
</dbReference>
<name>A0A643FFW2_IDEDE</name>
<dbReference type="NCBIfam" id="NF002505">
    <property type="entry name" value="PRK01862.1"/>
    <property type="match status" value="1"/>
</dbReference>
<dbReference type="InterPro" id="IPR000644">
    <property type="entry name" value="CBS_dom"/>
</dbReference>
<feature type="transmembrane region" description="Helical" evidence="12">
    <location>
        <begin position="36"/>
        <end position="58"/>
    </location>
</feature>